<name>A0A1M6PGF9_9FIRM</name>
<dbReference type="EMBL" id="FRAE01000031">
    <property type="protein sequence ID" value="SHK07023.1"/>
    <property type="molecule type" value="Genomic_DNA"/>
</dbReference>
<dbReference type="AlphaFoldDB" id="A0A1M6PGF9"/>
<accession>A0A1M6PGF9</accession>
<dbReference type="RefSeq" id="WP_072888833.1">
    <property type="nucleotide sequence ID" value="NZ_FRAE01000031.1"/>
</dbReference>
<evidence type="ECO:0000313" key="1">
    <source>
        <dbReference type="EMBL" id="SHK07023.1"/>
    </source>
</evidence>
<keyword evidence="2" id="KW-1185">Reference proteome</keyword>
<gene>
    <name evidence="1" type="ORF">SAMN02744037_01555</name>
</gene>
<dbReference type="OrthoDB" id="1757632at2"/>
<reference evidence="2" key="1">
    <citation type="submission" date="2016-11" db="EMBL/GenBank/DDBJ databases">
        <authorList>
            <person name="Varghese N."/>
            <person name="Submissions S."/>
        </authorList>
    </citation>
    <scope>NUCLEOTIDE SEQUENCE [LARGE SCALE GENOMIC DNA]</scope>
    <source>
        <strain evidence="2">DSM 15518</strain>
    </source>
</reference>
<proteinExistence type="predicted"/>
<dbReference type="STRING" id="1123349.SAMN02744037_01555"/>
<protein>
    <submittedName>
        <fullName evidence="1">Uncharacterized protein</fullName>
    </submittedName>
</protein>
<evidence type="ECO:0000313" key="2">
    <source>
        <dbReference type="Proteomes" id="UP000242497"/>
    </source>
</evidence>
<dbReference type="Proteomes" id="UP000242497">
    <property type="component" value="Unassembled WGS sequence"/>
</dbReference>
<organism evidence="1 2">
    <name type="scientific">Tepidibacter formicigenes DSM 15518</name>
    <dbReference type="NCBI Taxonomy" id="1123349"/>
    <lineage>
        <taxon>Bacteria</taxon>
        <taxon>Bacillati</taxon>
        <taxon>Bacillota</taxon>
        <taxon>Clostridia</taxon>
        <taxon>Peptostreptococcales</taxon>
        <taxon>Peptostreptococcaceae</taxon>
        <taxon>Tepidibacter</taxon>
    </lineage>
</organism>
<sequence length="60" mass="7207">MKKIVPPKKLIKYKWGGKTFEWLEETKEINAQIEDAQEELKSKKEIKKEIAYGSIKQRWN</sequence>